<dbReference type="AlphaFoldDB" id="A0A6C0KKE0"/>
<reference evidence="2" key="1">
    <citation type="journal article" date="2020" name="Nature">
        <title>Giant virus diversity and host interactions through global metagenomics.</title>
        <authorList>
            <person name="Schulz F."/>
            <person name="Roux S."/>
            <person name="Paez-Espino D."/>
            <person name="Jungbluth S."/>
            <person name="Walsh D.A."/>
            <person name="Denef V.J."/>
            <person name="McMahon K.D."/>
            <person name="Konstantinidis K.T."/>
            <person name="Eloe-Fadrosh E.A."/>
            <person name="Kyrpides N.C."/>
            <person name="Woyke T."/>
        </authorList>
    </citation>
    <scope>NUCLEOTIDE SEQUENCE</scope>
    <source>
        <strain evidence="2">GVMAG-S-3300012919-55</strain>
    </source>
</reference>
<dbReference type="InterPro" id="IPR037185">
    <property type="entry name" value="EmrE-like"/>
</dbReference>
<feature type="transmembrane region" description="Helical" evidence="1">
    <location>
        <begin position="91"/>
        <end position="109"/>
    </location>
</feature>
<sequence length="110" mass="12554">MLKYFIGILFALLIIAECIGDICFHKSIRDPKNHKPYLLIGLMLYLCMGFIYYEILKKYDNLAIPNALYQCFSILAVTFVSIVILKEKITNTKIIGIIVILIGLAIIQIQ</sequence>
<accession>A0A6C0KKE0</accession>
<proteinExistence type="predicted"/>
<evidence type="ECO:0000256" key="1">
    <source>
        <dbReference type="SAM" id="Phobius"/>
    </source>
</evidence>
<keyword evidence="1" id="KW-0472">Membrane</keyword>
<dbReference type="Gene3D" id="1.10.3730.20">
    <property type="match status" value="1"/>
</dbReference>
<feature type="transmembrane region" description="Helical" evidence="1">
    <location>
        <begin position="67"/>
        <end position="85"/>
    </location>
</feature>
<feature type="transmembrane region" description="Helical" evidence="1">
    <location>
        <begin position="36"/>
        <end position="55"/>
    </location>
</feature>
<dbReference type="SUPFAM" id="SSF103481">
    <property type="entry name" value="Multidrug resistance efflux transporter EmrE"/>
    <property type="match status" value="1"/>
</dbReference>
<organism evidence="2">
    <name type="scientific">viral metagenome</name>
    <dbReference type="NCBI Taxonomy" id="1070528"/>
    <lineage>
        <taxon>unclassified sequences</taxon>
        <taxon>metagenomes</taxon>
        <taxon>organismal metagenomes</taxon>
    </lineage>
</organism>
<protein>
    <submittedName>
        <fullName evidence="2">Uncharacterized protein</fullName>
    </submittedName>
</protein>
<evidence type="ECO:0000313" key="2">
    <source>
        <dbReference type="EMBL" id="QHU17636.1"/>
    </source>
</evidence>
<name>A0A6C0KKE0_9ZZZZ</name>
<keyword evidence="1" id="KW-1133">Transmembrane helix</keyword>
<keyword evidence="1" id="KW-0812">Transmembrane</keyword>
<dbReference type="EMBL" id="MN740916">
    <property type="protein sequence ID" value="QHU17636.1"/>
    <property type="molecule type" value="Genomic_DNA"/>
</dbReference>